<evidence type="ECO:0000256" key="7">
    <source>
        <dbReference type="SAM" id="SignalP"/>
    </source>
</evidence>
<protein>
    <submittedName>
        <fullName evidence="8">Lipoprotein</fullName>
    </submittedName>
</protein>
<feature type="chain" id="PRO_5045084785" evidence="7">
    <location>
        <begin position="37"/>
        <end position="311"/>
    </location>
</feature>
<dbReference type="Proteomes" id="UP001157126">
    <property type="component" value="Unassembled WGS sequence"/>
</dbReference>
<evidence type="ECO:0000256" key="1">
    <source>
        <dbReference type="ARBA" id="ARBA00004635"/>
    </source>
</evidence>
<dbReference type="SUPFAM" id="SSF53850">
    <property type="entry name" value="Periplasmic binding protein-like II"/>
    <property type="match status" value="1"/>
</dbReference>
<evidence type="ECO:0000313" key="8">
    <source>
        <dbReference type="EMBL" id="GMA38819.1"/>
    </source>
</evidence>
<organism evidence="8 9">
    <name type="scientific">Mobilicoccus caccae</name>
    <dbReference type="NCBI Taxonomy" id="1859295"/>
    <lineage>
        <taxon>Bacteria</taxon>
        <taxon>Bacillati</taxon>
        <taxon>Actinomycetota</taxon>
        <taxon>Actinomycetes</taxon>
        <taxon>Micrococcales</taxon>
        <taxon>Dermatophilaceae</taxon>
        <taxon>Mobilicoccus</taxon>
    </lineage>
</organism>
<evidence type="ECO:0000313" key="9">
    <source>
        <dbReference type="Proteomes" id="UP001157126"/>
    </source>
</evidence>
<dbReference type="PANTHER" id="PTHR30429">
    <property type="entry name" value="D-METHIONINE-BINDING LIPOPROTEIN METQ"/>
    <property type="match status" value="1"/>
</dbReference>
<comment type="similarity">
    <text evidence="2">Belongs to the NlpA lipoprotein family.</text>
</comment>
<dbReference type="Gene3D" id="3.40.190.10">
    <property type="entry name" value="Periplasmic binding protein-like II"/>
    <property type="match status" value="2"/>
</dbReference>
<evidence type="ECO:0000256" key="2">
    <source>
        <dbReference type="ARBA" id="ARBA00008973"/>
    </source>
</evidence>
<reference evidence="9" key="1">
    <citation type="journal article" date="2019" name="Int. J. Syst. Evol. Microbiol.">
        <title>The Global Catalogue of Microorganisms (GCM) 10K type strain sequencing project: providing services to taxonomists for standard genome sequencing and annotation.</title>
        <authorList>
            <consortium name="The Broad Institute Genomics Platform"/>
            <consortium name="The Broad Institute Genome Sequencing Center for Infectious Disease"/>
            <person name="Wu L."/>
            <person name="Ma J."/>
        </authorList>
    </citation>
    <scope>NUCLEOTIDE SEQUENCE [LARGE SCALE GENOMIC DNA]</scope>
    <source>
        <strain evidence="9">NBRC 113072</strain>
    </source>
</reference>
<keyword evidence="3 7" id="KW-0732">Signal</keyword>
<evidence type="ECO:0000256" key="4">
    <source>
        <dbReference type="ARBA" id="ARBA00023136"/>
    </source>
</evidence>
<evidence type="ECO:0000256" key="6">
    <source>
        <dbReference type="ARBA" id="ARBA00023288"/>
    </source>
</evidence>
<name>A0ABQ6IQ34_9MICO</name>
<gene>
    <name evidence="8" type="ORF">GCM10025883_08640</name>
</gene>
<sequence>MSGRFPDSTNGYPMPRRALPTLALALAASLGLSACGAGGGNGDAGGGTADAAKPLTVVADAEPHATLLKQVEEQGLLGDVDIEVTEIAGGVDPNQLVSGGDVDVNYFQHTPYLKNWNSEHSAQLQMVGTVHVEPLGLYSRKVSSLQEVPKGANIAIPADAVNQGRALFLLQEAGLVTLDVQAGDPNLDIAQVTEGNITENAQGITFTKIDRPQLAASLDDPKVHLSVVNGNYALEAGLKPDQDALILDSVANNPYANGIVTRPELVNDPRVVKLTQALQDPKIKQFITDTYAGSVLPAEDGEAAPTGAPTS</sequence>
<comment type="subcellular location">
    <subcellularLocation>
        <location evidence="1">Membrane</location>
        <topology evidence="1">Lipid-anchor</topology>
    </subcellularLocation>
</comment>
<keyword evidence="9" id="KW-1185">Reference proteome</keyword>
<feature type="signal peptide" evidence="7">
    <location>
        <begin position="1"/>
        <end position="36"/>
    </location>
</feature>
<comment type="caution">
    <text evidence="8">The sequence shown here is derived from an EMBL/GenBank/DDBJ whole genome shotgun (WGS) entry which is preliminary data.</text>
</comment>
<dbReference type="InterPro" id="IPR004872">
    <property type="entry name" value="Lipoprotein_NlpA"/>
</dbReference>
<dbReference type="PROSITE" id="PS51257">
    <property type="entry name" value="PROKAR_LIPOPROTEIN"/>
    <property type="match status" value="1"/>
</dbReference>
<dbReference type="EMBL" id="BSUO01000001">
    <property type="protein sequence ID" value="GMA38819.1"/>
    <property type="molecule type" value="Genomic_DNA"/>
</dbReference>
<evidence type="ECO:0000256" key="5">
    <source>
        <dbReference type="ARBA" id="ARBA00023139"/>
    </source>
</evidence>
<dbReference type="Pfam" id="PF03180">
    <property type="entry name" value="Lipoprotein_9"/>
    <property type="match status" value="1"/>
</dbReference>
<proteinExistence type="inferred from homology"/>
<dbReference type="PANTHER" id="PTHR30429:SF0">
    <property type="entry name" value="METHIONINE-BINDING LIPOPROTEIN METQ"/>
    <property type="match status" value="1"/>
</dbReference>
<keyword evidence="6 8" id="KW-0449">Lipoprotein</keyword>
<keyword evidence="5" id="KW-0564">Palmitate</keyword>
<accession>A0ABQ6IQ34</accession>
<evidence type="ECO:0000256" key="3">
    <source>
        <dbReference type="ARBA" id="ARBA00022729"/>
    </source>
</evidence>
<keyword evidence="4" id="KW-0472">Membrane</keyword>
<dbReference type="PIRSF" id="PIRSF002854">
    <property type="entry name" value="MetQ"/>
    <property type="match status" value="1"/>
</dbReference>